<organism evidence="1 2">
    <name type="scientific">Thioalkalivibrio sulfidiphilus (strain HL-EbGR7)</name>
    <dbReference type="NCBI Taxonomy" id="396588"/>
    <lineage>
        <taxon>Bacteria</taxon>
        <taxon>Pseudomonadati</taxon>
        <taxon>Pseudomonadota</taxon>
        <taxon>Gammaproteobacteria</taxon>
        <taxon>Chromatiales</taxon>
        <taxon>Ectothiorhodospiraceae</taxon>
        <taxon>Thioalkalivibrio</taxon>
    </lineage>
</organism>
<name>B8GS26_THISH</name>
<keyword evidence="2" id="KW-1185">Reference proteome</keyword>
<proteinExistence type="predicted"/>
<accession>B8GS26</accession>
<reference evidence="1 2" key="1">
    <citation type="journal article" date="2011" name="Stand. Genomic Sci.">
        <title>Complete genome sequence of 'Thioalkalivibrio sulfidophilus' HL-EbGr7.</title>
        <authorList>
            <person name="Muyzer G."/>
            <person name="Sorokin D.Y."/>
            <person name="Mavromatis K."/>
            <person name="Lapidus A."/>
            <person name="Clum A."/>
            <person name="Ivanova N."/>
            <person name="Pati A."/>
            <person name="d'Haeseleer P."/>
            <person name="Woyke T."/>
            <person name="Kyrpides N.C."/>
        </authorList>
    </citation>
    <scope>NUCLEOTIDE SEQUENCE [LARGE SCALE GENOMIC DNA]</scope>
    <source>
        <strain evidence="1 2">HL-EbGR7</strain>
    </source>
</reference>
<gene>
    <name evidence="1" type="ordered locus">Tgr7_1647</name>
</gene>
<dbReference type="EMBL" id="CP001339">
    <property type="protein sequence ID" value="ACL72730.1"/>
    <property type="molecule type" value="Genomic_DNA"/>
</dbReference>
<evidence type="ECO:0000313" key="1">
    <source>
        <dbReference type="EMBL" id="ACL72730.1"/>
    </source>
</evidence>
<dbReference type="STRING" id="396588.Tgr7_1647"/>
<dbReference type="HOGENOM" id="CLU_2083819_0_0_6"/>
<dbReference type="AlphaFoldDB" id="B8GS26"/>
<dbReference type="Proteomes" id="UP000002383">
    <property type="component" value="Chromosome"/>
</dbReference>
<evidence type="ECO:0000313" key="2">
    <source>
        <dbReference type="Proteomes" id="UP000002383"/>
    </source>
</evidence>
<protein>
    <submittedName>
        <fullName evidence="1">Uncharacterized protein</fullName>
    </submittedName>
</protein>
<dbReference type="KEGG" id="tgr:Tgr7_1647"/>
<sequence precursor="true">MLTRILLALLLTLLAVAAWQFQRAQHLDAMLDIEAEALARMTAHRDAWRERTMSVLEQLGEERRRSRAAERAVVELQEVLAERDADYREIQRRIRQAPAEADGPVAPVLRETLEALP</sequence>